<keyword evidence="13" id="KW-0472">Membrane</keyword>
<dbReference type="PROSITE" id="PS50885">
    <property type="entry name" value="HAMP"/>
    <property type="match status" value="1"/>
</dbReference>
<comment type="subcellular location">
    <subcellularLocation>
        <location evidence="2">Membrane</location>
    </subcellularLocation>
</comment>
<feature type="domain" description="Histidine kinase" evidence="14">
    <location>
        <begin position="435"/>
        <end position="656"/>
    </location>
</feature>
<dbReference type="GO" id="GO:0016020">
    <property type="term" value="C:membrane"/>
    <property type="evidence" value="ECO:0007669"/>
    <property type="project" value="UniProtKB-SubCell"/>
</dbReference>
<dbReference type="SMART" id="SM00304">
    <property type="entry name" value="HAMP"/>
    <property type="match status" value="1"/>
</dbReference>
<sequence>MKIRTKLITLLLFLSLLPLAITTAVLVHHSKEALSDSAFTHLEYVRDTKKQRVLNYFARLESEARVLADSRNIANTLQAFDELVDSTVVDIQAFKALEQQGTRQGFEQFLEEFDYYDLMLVNRQGDVVYSVRQEPDFTSNLLANPNPDNLLGQHLASAINDVVITDFGYYPSTSKTILGFVIAPISTPEGHWGSLVLKFTPNELNTIMLERSHLLPSHEVYLVGPDKKMRSDSYLDPYKRTVSASFANPSEGLVETRASLEALRGVSGEDIIFDYRNVPVLSAYTPVDVPSGQWALIAEVNEDEAYAGINRLLKLMLILGGSVIFIVIFASSILATIITRPVLSLTRSSIDIAHGNLDTRVEHNWQDEFGILANNFNEMRLSIKDKIHTIEAQKSELDEVNEGLEELVQERTGELRESIKQVQAATQAKSDFLANMSHEIRTPMNAIIGMSHLALDTKLDPKQRNYIAKVHDSAKFLLGIINDVLDFSKIEAGKLTLEAIPFRLSKVIDNVTDILEINLQGKPIQLDVDLQAEIPPMLIGDELRITQVLTNLGSNAVKFTENGKIQISVQIEEQTNDSVLLHFFVKDSGIGMTSEQIDKLFKSFSQADTSTTRKYGGTGLGLAISNRLTELMGGEIWARSKPNIGSTFHFTARFGIAEEAITIEPQSHPDVDYDMSGAKVLLVEDNAINQELALELLQDKGLLVEVANDGAEAVKLCHEHSFDLILMDCQMPIMDGYQATQAIRHDLQLTEVPILAMTANAMPADQERAYHAGMNDYITKPIEVKSMFSTIVRWLSKYHPNGFTQTQAVTLLDRDAGQALYNNELLYQDMLQRFMDELNALEPQQLPQLSESQRSKLAAKASAVGALLLAKTLTEKDTETLEQVVRDTLAEYV</sequence>
<evidence type="ECO:0000256" key="12">
    <source>
        <dbReference type="PROSITE-ProRule" id="PRU00169"/>
    </source>
</evidence>
<keyword evidence="6" id="KW-0547">Nucleotide-binding</keyword>
<dbReference type="SUPFAM" id="SSF52172">
    <property type="entry name" value="CheY-like"/>
    <property type="match status" value="1"/>
</dbReference>
<accession>A0AA37TSS7</accession>
<protein>
    <recommendedName>
        <fullName evidence="11">Sensory/regulatory protein RpfC</fullName>
        <ecNumber evidence="3">2.7.13.3</ecNumber>
    </recommendedName>
</protein>
<evidence type="ECO:0000313" key="17">
    <source>
        <dbReference type="EMBL" id="GLS82434.1"/>
    </source>
</evidence>
<evidence type="ECO:0000256" key="3">
    <source>
        <dbReference type="ARBA" id="ARBA00012438"/>
    </source>
</evidence>
<comment type="caution">
    <text evidence="17">The sequence shown here is derived from an EMBL/GenBank/DDBJ whole genome shotgun (WGS) entry which is preliminary data.</text>
</comment>
<evidence type="ECO:0000256" key="1">
    <source>
        <dbReference type="ARBA" id="ARBA00000085"/>
    </source>
</evidence>
<evidence type="ECO:0000259" key="14">
    <source>
        <dbReference type="PROSITE" id="PS50109"/>
    </source>
</evidence>
<dbReference type="SMART" id="SM00448">
    <property type="entry name" value="REC"/>
    <property type="match status" value="1"/>
</dbReference>
<keyword evidence="7" id="KW-0418">Kinase</keyword>
<evidence type="ECO:0000259" key="16">
    <source>
        <dbReference type="PROSITE" id="PS50885"/>
    </source>
</evidence>
<keyword evidence="9" id="KW-0902">Two-component regulatory system</keyword>
<dbReference type="CDD" id="cd17546">
    <property type="entry name" value="REC_hyHK_CKI1_RcsC-like"/>
    <property type="match status" value="1"/>
</dbReference>
<dbReference type="FunFam" id="3.30.565.10:FF:000010">
    <property type="entry name" value="Sensor histidine kinase RcsC"/>
    <property type="match status" value="1"/>
</dbReference>
<evidence type="ECO:0000256" key="7">
    <source>
        <dbReference type="ARBA" id="ARBA00022777"/>
    </source>
</evidence>
<evidence type="ECO:0000256" key="4">
    <source>
        <dbReference type="ARBA" id="ARBA00022553"/>
    </source>
</evidence>
<dbReference type="InterPro" id="IPR003661">
    <property type="entry name" value="HisK_dim/P_dom"/>
</dbReference>
<name>A0AA37TSS7_9GAMM</name>
<dbReference type="Gene3D" id="1.10.287.130">
    <property type="match status" value="1"/>
</dbReference>
<dbReference type="Proteomes" id="UP001157439">
    <property type="component" value="Unassembled WGS sequence"/>
</dbReference>
<dbReference type="InterPro" id="IPR003660">
    <property type="entry name" value="HAMP_dom"/>
</dbReference>
<dbReference type="InterPro" id="IPR001789">
    <property type="entry name" value="Sig_transdc_resp-reg_receiver"/>
</dbReference>
<dbReference type="Gene3D" id="3.30.565.10">
    <property type="entry name" value="Histidine kinase-like ATPase, C-terminal domain"/>
    <property type="match status" value="1"/>
</dbReference>
<dbReference type="Gene3D" id="3.40.50.2300">
    <property type="match status" value="1"/>
</dbReference>
<feature type="domain" description="Response regulatory" evidence="15">
    <location>
        <begin position="679"/>
        <end position="795"/>
    </location>
</feature>
<dbReference type="Pfam" id="PF00512">
    <property type="entry name" value="HisKA"/>
    <property type="match status" value="1"/>
</dbReference>
<keyword evidence="8" id="KW-0067">ATP-binding</keyword>
<dbReference type="Pfam" id="PF00672">
    <property type="entry name" value="HAMP"/>
    <property type="match status" value="1"/>
</dbReference>
<dbReference type="Pfam" id="PF00072">
    <property type="entry name" value="Response_reg"/>
    <property type="match status" value="1"/>
</dbReference>
<dbReference type="PROSITE" id="PS50110">
    <property type="entry name" value="RESPONSE_REGULATORY"/>
    <property type="match status" value="1"/>
</dbReference>
<dbReference type="GO" id="GO:0000155">
    <property type="term" value="F:phosphorelay sensor kinase activity"/>
    <property type="evidence" value="ECO:0007669"/>
    <property type="project" value="InterPro"/>
</dbReference>
<dbReference type="Pfam" id="PF02518">
    <property type="entry name" value="HATPase_c"/>
    <property type="match status" value="1"/>
</dbReference>
<dbReference type="CDD" id="cd16922">
    <property type="entry name" value="HATPase_EvgS-ArcB-TorS-like"/>
    <property type="match status" value="1"/>
</dbReference>
<dbReference type="InterPro" id="IPR011006">
    <property type="entry name" value="CheY-like_superfamily"/>
</dbReference>
<dbReference type="EMBL" id="BSPO01000001">
    <property type="protein sequence ID" value="GLS82434.1"/>
    <property type="molecule type" value="Genomic_DNA"/>
</dbReference>
<organism evidence="17 18">
    <name type="scientific">Paraferrimonas haliotis</name>
    <dbReference type="NCBI Taxonomy" id="2013866"/>
    <lineage>
        <taxon>Bacteria</taxon>
        <taxon>Pseudomonadati</taxon>
        <taxon>Pseudomonadota</taxon>
        <taxon>Gammaproteobacteria</taxon>
        <taxon>Alteromonadales</taxon>
        <taxon>Ferrimonadaceae</taxon>
        <taxon>Paraferrimonas</taxon>
    </lineage>
</organism>
<evidence type="ECO:0000256" key="2">
    <source>
        <dbReference type="ARBA" id="ARBA00004370"/>
    </source>
</evidence>
<keyword evidence="13" id="KW-0812">Transmembrane</keyword>
<feature type="transmembrane region" description="Helical" evidence="13">
    <location>
        <begin position="315"/>
        <end position="338"/>
    </location>
</feature>
<dbReference type="InterPro" id="IPR036890">
    <property type="entry name" value="HATPase_C_sf"/>
</dbReference>
<dbReference type="AlphaFoldDB" id="A0AA37TSS7"/>
<dbReference type="CDD" id="cd06225">
    <property type="entry name" value="HAMP"/>
    <property type="match status" value="1"/>
</dbReference>
<evidence type="ECO:0000256" key="11">
    <source>
        <dbReference type="ARBA" id="ARBA00068150"/>
    </source>
</evidence>
<gene>
    <name evidence="17" type="ORF">GCM10007894_04110</name>
</gene>
<evidence type="ECO:0000313" key="18">
    <source>
        <dbReference type="Proteomes" id="UP001157439"/>
    </source>
</evidence>
<evidence type="ECO:0000256" key="13">
    <source>
        <dbReference type="SAM" id="Phobius"/>
    </source>
</evidence>
<keyword evidence="18" id="KW-1185">Reference proteome</keyword>
<dbReference type="PROSITE" id="PS50109">
    <property type="entry name" value="HIS_KIN"/>
    <property type="match status" value="1"/>
</dbReference>
<dbReference type="SUPFAM" id="SSF158472">
    <property type="entry name" value="HAMP domain-like"/>
    <property type="match status" value="1"/>
</dbReference>
<dbReference type="SMART" id="SM00387">
    <property type="entry name" value="HATPase_c"/>
    <property type="match status" value="1"/>
</dbReference>
<evidence type="ECO:0000256" key="10">
    <source>
        <dbReference type="ARBA" id="ARBA00064003"/>
    </source>
</evidence>
<dbReference type="PANTHER" id="PTHR45339:SF1">
    <property type="entry name" value="HYBRID SIGNAL TRANSDUCTION HISTIDINE KINASE J"/>
    <property type="match status" value="1"/>
</dbReference>
<dbReference type="FunFam" id="1.10.287.130:FF:000002">
    <property type="entry name" value="Two-component osmosensing histidine kinase"/>
    <property type="match status" value="1"/>
</dbReference>
<dbReference type="CDD" id="cd00082">
    <property type="entry name" value="HisKA"/>
    <property type="match status" value="1"/>
</dbReference>
<comment type="subunit">
    <text evidence="10">At low DSF concentrations, interacts with RpfF.</text>
</comment>
<evidence type="ECO:0000259" key="15">
    <source>
        <dbReference type="PROSITE" id="PS50110"/>
    </source>
</evidence>
<dbReference type="InterPro" id="IPR003594">
    <property type="entry name" value="HATPase_dom"/>
</dbReference>
<dbReference type="SUPFAM" id="SSF55874">
    <property type="entry name" value="ATPase domain of HSP90 chaperone/DNA topoisomerase II/histidine kinase"/>
    <property type="match status" value="1"/>
</dbReference>
<keyword evidence="5" id="KW-0808">Transferase</keyword>
<dbReference type="SUPFAM" id="SSF47384">
    <property type="entry name" value="Homodimeric domain of signal transducing histidine kinase"/>
    <property type="match status" value="1"/>
</dbReference>
<keyword evidence="13" id="KW-1133">Transmembrane helix</keyword>
<evidence type="ECO:0000256" key="5">
    <source>
        <dbReference type="ARBA" id="ARBA00022679"/>
    </source>
</evidence>
<dbReference type="InterPro" id="IPR005467">
    <property type="entry name" value="His_kinase_dom"/>
</dbReference>
<keyword evidence="4 12" id="KW-0597">Phosphoprotein</keyword>
<proteinExistence type="predicted"/>
<feature type="domain" description="HAMP" evidence="16">
    <location>
        <begin position="336"/>
        <end position="388"/>
    </location>
</feature>
<evidence type="ECO:0000256" key="9">
    <source>
        <dbReference type="ARBA" id="ARBA00023012"/>
    </source>
</evidence>
<comment type="catalytic activity">
    <reaction evidence="1">
        <text>ATP + protein L-histidine = ADP + protein N-phospho-L-histidine.</text>
        <dbReference type="EC" id="2.7.13.3"/>
    </reaction>
</comment>
<dbReference type="RefSeq" id="WP_095497986.1">
    <property type="nucleotide sequence ID" value="NZ_BSPO01000001.1"/>
</dbReference>
<dbReference type="GO" id="GO:0005524">
    <property type="term" value="F:ATP binding"/>
    <property type="evidence" value="ECO:0007669"/>
    <property type="project" value="UniProtKB-KW"/>
</dbReference>
<dbReference type="InterPro" id="IPR036097">
    <property type="entry name" value="HisK_dim/P_sf"/>
</dbReference>
<feature type="modified residue" description="4-aspartylphosphate" evidence="12">
    <location>
        <position position="728"/>
    </location>
</feature>
<dbReference type="EC" id="2.7.13.3" evidence="3"/>
<dbReference type="PRINTS" id="PR00344">
    <property type="entry name" value="BCTRLSENSOR"/>
</dbReference>
<reference evidence="17 18" key="1">
    <citation type="journal article" date="2014" name="Int. J. Syst. Evol. Microbiol.">
        <title>Complete genome sequence of Corynebacterium casei LMG S-19264T (=DSM 44701T), isolated from a smear-ripened cheese.</title>
        <authorList>
            <consortium name="US DOE Joint Genome Institute (JGI-PGF)"/>
            <person name="Walter F."/>
            <person name="Albersmeier A."/>
            <person name="Kalinowski J."/>
            <person name="Ruckert C."/>
        </authorList>
    </citation>
    <scope>NUCLEOTIDE SEQUENCE [LARGE SCALE GENOMIC DNA]</scope>
    <source>
        <strain evidence="17 18">NBRC 112785</strain>
    </source>
</reference>
<dbReference type="SMART" id="SM00388">
    <property type="entry name" value="HisKA"/>
    <property type="match status" value="1"/>
</dbReference>
<dbReference type="PANTHER" id="PTHR45339">
    <property type="entry name" value="HYBRID SIGNAL TRANSDUCTION HISTIDINE KINASE J"/>
    <property type="match status" value="1"/>
</dbReference>
<dbReference type="Gene3D" id="6.10.340.10">
    <property type="match status" value="1"/>
</dbReference>
<dbReference type="InterPro" id="IPR004358">
    <property type="entry name" value="Sig_transdc_His_kin-like_C"/>
</dbReference>
<evidence type="ECO:0000256" key="6">
    <source>
        <dbReference type="ARBA" id="ARBA00022741"/>
    </source>
</evidence>
<evidence type="ECO:0000256" key="8">
    <source>
        <dbReference type="ARBA" id="ARBA00022840"/>
    </source>
</evidence>